<dbReference type="RefSeq" id="WP_072286102.1">
    <property type="nucleotide sequence ID" value="NZ_CP015455.1"/>
</dbReference>
<dbReference type="SMART" id="SM00387">
    <property type="entry name" value="HATPase_c"/>
    <property type="match status" value="1"/>
</dbReference>
<keyword evidence="15" id="KW-1185">Reference proteome</keyword>
<evidence type="ECO:0000256" key="4">
    <source>
        <dbReference type="ARBA" id="ARBA00022553"/>
    </source>
</evidence>
<dbReference type="EC" id="2.7.13.3" evidence="3"/>
<dbReference type="PRINTS" id="PR00344">
    <property type="entry name" value="BCTRLSENSOR"/>
</dbReference>
<dbReference type="GO" id="GO:0005886">
    <property type="term" value="C:plasma membrane"/>
    <property type="evidence" value="ECO:0007669"/>
    <property type="project" value="TreeGrafter"/>
</dbReference>
<evidence type="ECO:0000256" key="2">
    <source>
        <dbReference type="ARBA" id="ARBA00004370"/>
    </source>
</evidence>
<evidence type="ECO:0000256" key="6">
    <source>
        <dbReference type="ARBA" id="ARBA00022692"/>
    </source>
</evidence>
<dbReference type="Pfam" id="PF00512">
    <property type="entry name" value="HisKA"/>
    <property type="match status" value="1"/>
</dbReference>
<evidence type="ECO:0000313" key="14">
    <source>
        <dbReference type="EMBL" id="APG24271.1"/>
    </source>
</evidence>
<evidence type="ECO:0000256" key="1">
    <source>
        <dbReference type="ARBA" id="ARBA00000085"/>
    </source>
</evidence>
<gene>
    <name evidence="14" type="ORF">A7E75_03890</name>
</gene>
<dbReference type="InterPro" id="IPR005467">
    <property type="entry name" value="His_kinase_dom"/>
</dbReference>
<comment type="catalytic activity">
    <reaction evidence="1">
        <text>ATP + protein L-histidine = ADP + protein N-phospho-L-histidine.</text>
        <dbReference type="EC" id="2.7.13.3"/>
    </reaction>
</comment>
<keyword evidence="8 11" id="KW-1133">Transmembrane helix</keyword>
<accession>A0A1L3GEA3</accession>
<organism evidence="14 15">
    <name type="scientific">Syntrophotalea acetylenica</name>
    <name type="common">Pelobacter acetylenicus</name>
    <dbReference type="NCBI Taxonomy" id="29542"/>
    <lineage>
        <taxon>Bacteria</taxon>
        <taxon>Pseudomonadati</taxon>
        <taxon>Thermodesulfobacteriota</taxon>
        <taxon>Desulfuromonadia</taxon>
        <taxon>Desulfuromonadales</taxon>
        <taxon>Syntrophotaleaceae</taxon>
        <taxon>Syntrophotalea</taxon>
    </lineage>
</organism>
<dbReference type="AlphaFoldDB" id="A0A1L3GEA3"/>
<feature type="domain" description="HAMP" evidence="13">
    <location>
        <begin position="182"/>
        <end position="235"/>
    </location>
</feature>
<dbReference type="SUPFAM" id="SSF55874">
    <property type="entry name" value="ATPase domain of HSP90 chaperone/DNA topoisomerase II/histidine kinase"/>
    <property type="match status" value="1"/>
</dbReference>
<keyword evidence="9" id="KW-0902">Two-component regulatory system</keyword>
<feature type="domain" description="Histidine kinase" evidence="12">
    <location>
        <begin position="243"/>
        <end position="457"/>
    </location>
</feature>
<reference evidence="14 15" key="1">
    <citation type="journal article" date="2017" name="Genome Announc.">
        <title>Complete Genome Sequences of Two Acetylene-Fermenting Pelobacter acetylenicus Strains.</title>
        <authorList>
            <person name="Sutton J.M."/>
            <person name="Baesman S.M."/>
            <person name="Fierst J.L."/>
            <person name="Poret-Peterson A.T."/>
            <person name="Oremland R.S."/>
            <person name="Dunlap D.S."/>
            <person name="Akob D.M."/>
        </authorList>
    </citation>
    <scope>NUCLEOTIDE SEQUENCE [LARGE SCALE GENOMIC DNA]</scope>
    <source>
        <strain evidence="14 15">DSM 3247</strain>
    </source>
</reference>
<sequence>MFRTLAARLTFFYTLLFAVLSLAVFETIDNNLETNLLHRIDTEFSGDGSECVDIYRENGLEGLAREIYLETQGEGDENVFIRVYSPEFKVVASSDLRRWQGLPQHTRQLEAARRERFKTIYLPGNPDRVRIFFQELGDGHLMQFGKILSDDEQLLSDFRRVFYLSFAVMLLAGILVGFYAAKSSLSGIQRVRRGADQMSRGDLSQRIVLQGGSEEIRNLTYSFNRMQDRIQSLISELQNVTNNVAHDLRSPVTRMRGLAETTLTGNQSLEEYRDMAGAVVEECDRLVGMINIMLEIAETDAGLRPLAHLPVDIREMVQDVAELYSPVAQDKGIVLKTRIAEASLIVHGDRRCLQRALANLLDNAIKFTQPDGVVEVSASFEKHSVVVEIDDNGPGIPAEDLSRIYDRFFRGDQSRSTPGNGLGLSLVQSIIHAHGGQVAVESAVGRGTRARLSLPLS</sequence>
<evidence type="ECO:0000256" key="5">
    <source>
        <dbReference type="ARBA" id="ARBA00022679"/>
    </source>
</evidence>
<evidence type="ECO:0000256" key="3">
    <source>
        <dbReference type="ARBA" id="ARBA00012438"/>
    </source>
</evidence>
<dbReference type="CDD" id="cd06225">
    <property type="entry name" value="HAMP"/>
    <property type="match status" value="1"/>
</dbReference>
<evidence type="ECO:0000256" key="11">
    <source>
        <dbReference type="SAM" id="Phobius"/>
    </source>
</evidence>
<feature type="transmembrane region" description="Helical" evidence="11">
    <location>
        <begin position="161"/>
        <end position="181"/>
    </location>
</feature>
<keyword evidence="6 11" id="KW-0812">Transmembrane</keyword>
<dbReference type="InterPro" id="IPR003594">
    <property type="entry name" value="HATPase_dom"/>
</dbReference>
<dbReference type="OrthoDB" id="9813151at2"/>
<protein>
    <recommendedName>
        <fullName evidence="3">histidine kinase</fullName>
        <ecNumber evidence="3">2.7.13.3</ecNumber>
    </recommendedName>
</protein>
<proteinExistence type="predicted"/>
<dbReference type="STRING" id="29542.A6070_12520"/>
<dbReference type="Proteomes" id="UP000182264">
    <property type="component" value="Chromosome"/>
</dbReference>
<keyword evidence="7" id="KW-0418">Kinase</keyword>
<evidence type="ECO:0000313" key="15">
    <source>
        <dbReference type="Proteomes" id="UP000182264"/>
    </source>
</evidence>
<dbReference type="Pfam" id="PF02518">
    <property type="entry name" value="HATPase_c"/>
    <property type="match status" value="1"/>
</dbReference>
<dbReference type="Pfam" id="PF00672">
    <property type="entry name" value="HAMP"/>
    <property type="match status" value="1"/>
</dbReference>
<dbReference type="PANTHER" id="PTHR45436">
    <property type="entry name" value="SENSOR HISTIDINE KINASE YKOH"/>
    <property type="match status" value="1"/>
</dbReference>
<name>A0A1L3GEA3_SYNAC</name>
<comment type="subcellular location">
    <subcellularLocation>
        <location evidence="2">Membrane</location>
    </subcellularLocation>
</comment>
<evidence type="ECO:0000256" key="9">
    <source>
        <dbReference type="ARBA" id="ARBA00023012"/>
    </source>
</evidence>
<dbReference type="Gene3D" id="6.10.340.10">
    <property type="match status" value="1"/>
</dbReference>
<dbReference type="CDD" id="cd00082">
    <property type="entry name" value="HisKA"/>
    <property type="match status" value="1"/>
</dbReference>
<keyword evidence="4" id="KW-0597">Phosphoprotein</keyword>
<evidence type="ECO:0000256" key="8">
    <source>
        <dbReference type="ARBA" id="ARBA00022989"/>
    </source>
</evidence>
<dbReference type="InterPro" id="IPR003660">
    <property type="entry name" value="HAMP_dom"/>
</dbReference>
<dbReference type="InterPro" id="IPR036097">
    <property type="entry name" value="HisK_dim/P_sf"/>
</dbReference>
<dbReference type="SUPFAM" id="SSF47384">
    <property type="entry name" value="Homodimeric domain of signal transducing histidine kinase"/>
    <property type="match status" value="1"/>
</dbReference>
<dbReference type="Gene3D" id="1.10.287.130">
    <property type="match status" value="1"/>
</dbReference>
<dbReference type="InterPro" id="IPR003661">
    <property type="entry name" value="HisK_dim/P_dom"/>
</dbReference>
<dbReference type="EMBL" id="CP015518">
    <property type="protein sequence ID" value="APG24271.1"/>
    <property type="molecule type" value="Genomic_DNA"/>
</dbReference>
<evidence type="ECO:0000259" key="13">
    <source>
        <dbReference type="PROSITE" id="PS50885"/>
    </source>
</evidence>
<dbReference type="SUPFAM" id="SSF158472">
    <property type="entry name" value="HAMP domain-like"/>
    <property type="match status" value="1"/>
</dbReference>
<dbReference type="PROSITE" id="PS50109">
    <property type="entry name" value="HIS_KIN"/>
    <property type="match status" value="1"/>
</dbReference>
<dbReference type="InterPro" id="IPR050428">
    <property type="entry name" value="TCS_sensor_his_kinase"/>
</dbReference>
<dbReference type="GO" id="GO:0000155">
    <property type="term" value="F:phosphorelay sensor kinase activity"/>
    <property type="evidence" value="ECO:0007669"/>
    <property type="project" value="InterPro"/>
</dbReference>
<keyword evidence="10 11" id="KW-0472">Membrane</keyword>
<evidence type="ECO:0000259" key="12">
    <source>
        <dbReference type="PROSITE" id="PS50109"/>
    </source>
</evidence>
<dbReference type="CDD" id="cd00075">
    <property type="entry name" value="HATPase"/>
    <property type="match status" value="1"/>
</dbReference>
<dbReference type="InterPro" id="IPR004358">
    <property type="entry name" value="Sig_transdc_His_kin-like_C"/>
</dbReference>
<dbReference type="Gene3D" id="3.30.565.10">
    <property type="entry name" value="Histidine kinase-like ATPase, C-terminal domain"/>
    <property type="match status" value="1"/>
</dbReference>
<evidence type="ECO:0000256" key="7">
    <source>
        <dbReference type="ARBA" id="ARBA00022777"/>
    </source>
</evidence>
<dbReference type="FunFam" id="3.30.565.10:FF:000006">
    <property type="entry name" value="Sensor histidine kinase WalK"/>
    <property type="match status" value="1"/>
</dbReference>
<dbReference type="PROSITE" id="PS50885">
    <property type="entry name" value="HAMP"/>
    <property type="match status" value="1"/>
</dbReference>
<dbReference type="KEGG" id="pace:A6070_12520"/>
<dbReference type="PANTHER" id="PTHR45436:SF8">
    <property type="entry name" value="HISTIDINE KINASE"/>
    <property type="match status" value="1"/>
</dbReference>
<dbReference type="SMART" id="SM00304">
    <property type="entry name" value="HAMP"/>
    <property type="match status" value="1"/>
</dbReference>
<evidence type="ECO:0000256" key="10">
    <source>
        <dbReference type="ARBA" id="ARBA00023136"/>
    </source>
</evidence>
<dbReference type="SMART" id="SM00388">
    <property type="entry name" value="HisKA"/>
    <property type="match status" value="1"/>
</dbReference>
<keyword evidence="5" id="KW-0808">Transferase</keyword>
<dbReference type="InterPro" id="IPR036890">
    <property type="entry name" value="HATPase_C_sf"/>
</dbReference>